<comment type="caution">
    <text evidence="7">The sequence shown here is derived from an EMBL/GenBank/DDBJ whole genome shotgun (WGS) entry which is preliminary data.</text>
</comment>
<keyword evidence="8" id="KW-1185">Reference proteome</keyword>
<evidence type="ECO:0000256" key="1">
    <source>
        <dbReference type="ARBA" id="ARBA00004479"/>
    </source>
</evidence>
<dbReference type="SUPFAM" id="SSF48726">
    <property type="entry name" value="Immunoglobulin"/>
    <property type="match status" value="1"/>
</dbReference>
<dbReference type="PANTHER" id="PTHR11640">
    <property type="entry name" value="NEPHRIN"/>
    <property type="match status" value="1"/>
</dbReference>
<evidence type="ECO:0000256" key="4">
    <source>
        <dbReference type="ARBA" id="ARBA00023180"/>
    </source>
</evidence>
<keyword evidence="2 6" id="KW-0472">Membrane</keyword>
<name>A0A9D4RRF4_DREPO</name>
<keyword evidence="5" id="KW-0393">Immunoglobulin domain</keyword>
<evidence type="ECO:0000313" key="8">
    <source>
        <dbReference type="Proteomes" id="UP000828390"/>
    </source>
</evidence>
<keyword evidence="6" id="KW-1133">Transmembrane helix</keyword>
<keyword evidence="6" id="KW-0812">Transmembrane</keyword>
<organism evidence="7 8">
    <name type="scientific">Dreissena polymorpha</name>
    <name type="common">Zebra mussel</name>
    <name type="synonym">Mytilus polymorpha</name>
    <dbReference type="NCBI Taxonomy" id="45954"/>
    <lineage>
        <taxon>Eukaryota</taxon>
        <taxon>Metazoa</taxon>
        <taxon>Spiralia</taxon>
        <taxon>Lophotrochozoa</taxon>
        <taxon>Mollusca</taxon>
        <taxon>Bivalvia</taxon>
        <taxon>Autobranchia</taxon>
        <taxon>Heteroconchia</taxon>
        <taxon>Euheterodonta</taxon>
        <taxon>Imparidentia</taxon>
        <taxon>Neoheterodontei</taxon>
        <taxon>Myida</taxon>
        <taxon>Dreissenoidea</taxon>
        <taxon>Dreissenidae</taxon>
        <taxon>Dreissena</taxon>
    </lineage>
</organism>
<dbReference type="GO" id="GO:0098609">
    <property type="term" value="P:cell-cell adhesion"/>
    <property type="evidence" value="ECO:0007669"/>
    <property type="project" value="TreeGrafter"/>
</dbReference>
<keyword evidence="4" id="KW-0325">Glycoprotein</keyword>
<evidence type="ECO:0008006" key="9">
    <source>
        <dbReference type="Google" id="ProtNLM"/>
    </source>
</evidence>
<keyword evidence="3" id="KW-1015">Disulfide bond</keyword>
<dbReference type="Gene3D" id="2.60.40.10">
    <property type="entry name" value="Immunoglobulins"/>
    <property type="match status" value="1"/>
</dbReference>
<dbReference type="Proteomes" id="UP000828390">
    <property type="component" value="Unassembled WGS sequence"/>
</dbReference>
<dbReference type="InterPro" id="IPR051275">
    <property type="entry name" value="Cell_adhesion_signaling"/>
</dbReference>
<accession>A0A9D4RRF4</accession>
<proteinExistence type="predicted"/>
<dbReference type="GO" id="GO:0005886">
    <property type="term" value="C:plasma membrane"/>
    <property type="evidence" value="ECO:0007669"/>
    <property type="project" value="TreeGrafter"/>
</dbReference>
<feature type="transmembrane region" description="Helical" evidence="6">
    <location>
        <begin position="257"/>
        <end position="279"/>
    </location>
</feature>
<sequence length="371" mass="41233">MDPVRWVVDNTYNLDAGMLFPTEGFNKENISLLIESMQRDENGSIVVCQLDEERQLHWAINILYPPALCSAYESIHSIHPTCTLSNGNPIIQIVRRVNVAPKCRADSSTLYPDVLMLCDAVNRVNTGAESFVGNKTGHFKLEILYEASIKEFRVEGFNIKTNISSNDPRQVTFKCQGNGNPPPEMTLVHDAVEYGRGYSLLTHTMTLKGSDDCGNYTCIAANAFGVGSETIHISCHKETYFHQDLPQDATTIIQLNYIVLAAAGALVLIVIIVAVACVYRIYKRMKLTENVVLPMTDLLTTSATAAPIPVIDQSVIYHEIDPLMIESDRADLDDSTRNASQPSFNAGTRQYEGLDRLRHADESQYLRVVAD</sequence>
<dbReference type="GO" id="GO:0005911">
    <property type="term" value="C:cell-cell junction"/>
    <property type="evidence" value="ECO:0007669"/>
    <property type="project" value="TreeGrafter"/>
</dbReference>
<dbReference type="AlphaFoldDB" id="A0A9D4RRF4"/>
<reference evidence="7" key="1">
    <citation type="journal article" date="2019" name="bioRxiv">
        <title>The Genome of the Zebra Mussel, Dreissena polymorpha: A Resource for Invasive Species Research.</title>
        <authorList>
            <person name="McCartney M.A."/>
            <person name="Auch B."/>
            <person name="Kono T."/>
            <person name="Mallez S."/>
            <person name="Zhang Y."/>
            <person name="Obille A."/>
            <person name="Becker A."/>
            <person name="Abrahante J.E."/>
            <person name="Garbe J."/>
            <person name="Badalamenti J.P."/>
            <person name="Herman A."/>
            <person name="Mangelson H."/>
            <person name="Liachko I."/>
            <person name="Sullivan S."/>
            <person name="Sone E.D."/>
            <person name="Koren S."/>
            <person name="Silverstein K.A.T."/>
            <person name="Beckman K.B."/>
            <person name="Gohl D.M."/>
        </authorList>
    </citation>
    <scope>NUCLEOTIDE SEQUENCE</scope>
    <source>
        <strain evidence="7">Duluth1</strain>
        <tissue evidence="7">Whole animal</tissue>
    </source>
</reference>
<evidence type="ECO:0000256" key="5">
    <source>
        <dbReference type="ARBA" id="ARBA00023319"/>
    </source>
</evidence>
<reference evidence="7" key="2">
    <citation type="submission" date="2020-11" db="EMBL/GenBank/DDBJ databases">
        <authorList>
            <person name="McCartney M.A."/>
            <person name="Auch B."/>
            <person name="Kono T."/>
            <person name="Mallez S."/>
            <person name="Becker A."/>
            <person name="Gohl D.M."/>
            <person name="Silverstein K.A.T."/>
            <person name="Koren S."/>
            <person name="Bechman K.B."/>
            <person name="Herman A."/>
            <person name="Abrahante J.E."/>
            <person name="Garbe J."/>
        </authorList>
    </citation>
    <scope>NUCLEOTIDE SEQUENCE</scope>
    <source>
        <strain evidence="7">Duluth1</strain>
        <tissue evidence="7">Whole animal</tissue>
    </source>
</reference>
<dbReference type="InterPro" id="IPR036179">
    <property type="entry name" value="Ig-like_dom_sf"/>
</dbReference>
<dbReference type="InterPro" id="IPR013783">
    <property type="entry name" value="Ig-like_fold"/>
</dbReference>
<evidence type="ECO:0000256" key="3">
    <source>
        <dbReference type="ARBA" id="ARBA00023157"/>
    </source>
</evidence>
<evidence type="ECO:0000256" key="6">
    <source>
        <dbReference type="SAM" id="Phobius"/>
    </source>
</evidence>
<comment type="subcellular location">
    <subcellularLocation>
        <location evidence="1">Membrane</location>
        <topology evidence="1">Single-pass type I membrane protein</topology>
    </subcellularLocation>
</comment>
<evidence type="ECO:0000256" key="2">
    <source>
        <dbReference type="ARBA" id="ARBA00023136"/>
    </source>
</evidence>
<gene>
    <name evidence="7" type="ORF">DPMN_039219</name>
</gene>
<dbReference type="PANTHER" id="PTHR11640:SF31">
    <property type="entry name" value="IRREGULAR CHIASM C-ROUGHEST PROTEIN-RELATED"/>
    <property type="match status" value="1"/>
</dbReference>
<dbReference type="EMBL" id="JAIWYP010000002">
    <property type="protein sequence ID" value="KAH3875940.1"/>
    <property type="molecule type" value="Genomic_DNA"/>
</dbReference>
<protein>
    <recommendedName>
        <fullName evidence="9">Ig-like domain-containing protein</fullName>
    </recommendedName>
</protein>
<evidence type="ECO:0000313" key="7">
    <source>
        <dbReference type="EMBL" id="KAH3875940.1"/>
    </source>
</evidence>
<dbReference type="GO" id="GO:0050839">
    <property type="term" value="F:cell adhesion molecule binding"/>
    <property type="evidence" value="ECO:0007669"/>
    <property type="project" value="TreeGrafter"/>
</dbReference>